<proteinExistence type="predicted"/>
<dbReference type="EMBL" id="LSBH01000003">
    <property type="protein sequence ID" value="OAQ81783.1"/>
    <property type="molecule type" value="Genomic_DNA"/>
</dbReference>
<sequence length="215" mass="24325">MASISASAMRWVPPRRAYTRCENMHASSVILHALHARSYARANRGNKREIYSVPCGSRQYSSSSSRFLSFLINAVRRAGATYAGRPHFSTRDTSLCLSLQAPCLSLAIIKRAWRERAEGRRVVLNQPQTRCKPRCTNRVTRRQCVRRWAAIINRAHLNIDVILKKSPARRLRRVGDGRERVDGSGATLHSLPTEHTYYSTRVSCSETKQGSESAR</sequence>
<dbReference type="Proteomes" id="UP000078240">
    <property type="component" value="Unassembled WGS sequence"/>
</dbReference>
<dbReference type="AlphaFoldDB" id="A0A179GWV9"/>
<comment type="caution">
    <text evidence="1">The sequence shown here is derived from an EMBL/GenBank/DDBJ whole genome shotgun (WGS) entry which is preliminary data.</text>
</comment>
<gene>
    <name evidence="1" type="ORF">VFPBJ_04367</name>
</gene>
<evidence type="ECO:0000313" key="2">
    <source>
        <dbReference type="Proteomes" id="UP000078240"/>
    </source>
</evidence>
<reference evidence="1 2" key="1">
    <citation type="submission" date="2016-01" db="EMBL/GenBank/DDBJ databases">
        <title>Biosynthesis of antibiotic leucinostatins and their inhibition on Phytophthora in bio-control Purpureocillium lilacinum.</title>
        <authorList>
            <person name="Wang G."/>
            <person name="Liu Z."/>
            <person name="Lin R."/>
            <person name="Li E."/>
            <person name="Mao Z."/>
            <person name="Ling J."/>
            <person name="Yin W."/>
            <person name="Xie B."/>
        </authorList>
    </citation>
    <scope>NUCLEOTIDE SEQUENCE [LARGE SCALE GENOMIC DNA]</scope>
    <source>
        <strain evidence="1">PLBJ-1</strain>
    </source>
</reference>
<organism evidence="1 2">
    <name type="scientific">Purpureocillium lilacinum</name>
    <name type="common">Paecilomyces lilacinus</name>
    <dbReference type="NCBI Taxonomy" id="33203"/>
    <lineage>
        <taxon>Eukaryota</taxon>
        <taxon>Fungi</taxon>
        <taxon>Dikarya</taxon>
        <taxon>Ascomycota</taxon>
        <taxon>Pezizomycotina</taxon>
        <taxon>Sordariomycetes</taxon>
        <taxon>Hypocreomycetidae</taxon>
        <taxon>Hypocreales</taxon>
        <taxon>Ophiocordycipitaceae</taxon>
        <taxon>Purpureocillium</taxon>
    </lineage>
</organism>
<name>A0A179GWV9_PURLI</name>
<protein>
    <submittedName>
        <fullName evidence="1">Uncharacterized protein</fullName>
    </submittedName>
</protein>
<accession>A0A179GWV9</accession>
<evidence type="ECO:0000313" key="1">
    <source>
        <dbReference type="EMBL" id="OAQ81783.1"/>
    </source>
</evidence>